<feature type="transmembrane region" description="Helical" evidence="8">
    <location>
        <begin position="325"/>
        <end position="346"/>
    </location>
</feature>
<feature type="domain" description="ABC transporter" evidence="9">
    <location>
        <begin position="388"/>
        <end position="630"/>
    </location>
</feature>
<evidence type="ECO:0000256" key="1">
    <source>
        <dbReference type="ARBA" id="ARBA00004651"/>
    </source>
</evidence>
<dbReference type="AlphaFoldDB" id="A0A919EG00"/>
<comment type="caution">
    <text evidence="10">The sequence shown here is derived from an EMBL/GenBank/DDBJ whole genome shotgun (WGS) entry which is preliminary data.</text>
</comment>
<dbReference type="GO" id="GO:0016887">
    <property type="term" value="F:ATP hydrolysis activity"/>
    <property type="evidence" value="ECO:0007669"/>
    <property type="project" value="InterPro"/>
</dbReference>
<name>A0A919EG00_9ACTN</name>
<dbReference type="InterPro" id="IPR027417">
    <property type="entry name" value="P-loop_NTPase"/>
</dbReference>
<evidence type="ECO:0000256" key="8">
    <source>
        <dbReference type="SAM" id="Phobius"/>
    </source>
</evidence>
<feature type="compositionally biased region" description="Basic and acidic residues" evidence="7">
    <location>
        <begin position="684"/>
        <end position="694"/>
    </location>
</feature>
<dbReference type="InterPro" id="IPR003593">
    <property type="entry name" value="AAA+_ATPase"/>
</dbReference>
<keyword evidence="5 8" id="KW-1133">Transmembrane helix</keyword>
<keyword evidence="4" id="KW-0067">ATP-binding</keyword>
<feature type="region of interest" description="Disordered" evidence="7">
    <location>
        <begin position="555"/>
        <end position="635"/>
    </location>
</feature>
<dbReference type="PROSITE" id="PS50893">
    <property type="entry name" value="ABC_TRANSPORTER_2"/>
    <property type="match status" value="1"/>
</dbReference>
<dbReference type="SUPFAM" id="SSF52540">
    <property type="entry name" value="P-loop containing nucleoside triphosphate hydrolases"/>
    <property type="match status" value="1"/>
</dbReference>
<reference evidence="10" key="2">
    <citation type="submission" date="2020-09" db="EMBL/GenBank/DDBJ databases">
        <authorList>
            <person name="Sun Q."/>
            <person name="Ohkuma M."/>
        </authorList>
    </citation>
    <scope>NUCLEOTIDE SEQUENCE</scope>
    <source>
        <strain evidence="10">JCM 4059</strain>
    </source>
</reference>
<dbReference type="SUPFAM" id="SSF90123">
    <property type="entry name" value="ABC transporter transmembrane region"/>
    <property type="match status" value="1"/>
</dbReference>
<dbReference type="Pfam" id="PF00005">
    <property type="entry name" value="ABC_tran"/>
    <property type="match status" value="1"/>
</dbReference>
<evidence type="ECO:0000256" key="3">
    <source>
        <dbReference type="ARBA" id="ARBA00022741"/>
    </source>
</evidence>
<dbReference type="InterPro" id="IPR036640">
    <property type="entry name" value="ABC1_TM_sf"/>
</dbReference>
<evidence type="ECO:0000256" key="5">
    <source>
        <dbReference type="ARBA" id="ARBA00022989"/>
    </source>
</evidence>
<evidence type="ECO:0000256" key="4">
    <source>
        <dbReference type="ARBA" id="ARBA00022840"/>
    </source>
</evidence>
<keyword evidence="11" id="KW-1185">Reference proteome</keyword>
<dbReference type="PANTHER" id="PTHR24221">
    <property type="entry name" value="ATP-BINDING CASSETTE SUB-FAMILY B"/>
    <property type="match status" value="1"/>
</dbReference>
<keyword evidence="2 8" id="KW-0812">Transmembrane</keyword>
<dbReference type="GO" id="GO:0034040">
    <property type="term" value="F:ATPase-coupled lipid transmembrane transporter activity"/>
    <property type="evidence" value="ECO:0007669"/>
    <property type="project" value="TreeGrafter"/>
</dbReference>
<evidence type="ECO:0000259" key="9">
    <source>
        <dbReference type="PROSITE" id="PS50893"/>
    </source>
</evidence>
<evidence type="ECO:0000256" key="6">
    <source>
        <dbReference type="ARBA" id="ARBA00023136"/>
    </source>
</evidence>
<dbReference type="Gene3D" id="3.40.50.300">
    <property type="entry name" value="P-loop containing nucleotide triphosphate hydrolases"/>
    <property type="match status" value="1"/>
</dbReference>
<dbReference type="PANTHER" id="PTHR24221:SF654">
    <property type="entry name" value="ATP-BINDING CASSETTE SUB-FAMILY B MEMBER 6"/>
    <property type="match status" value="1"/>
</dbReference>
<proteinExistence type="predicted"/>
<dbReference type="GO" id="GO:0005886">
    <property type="term" value="C:plasma membrane"/>
    <property type="evidence" value="ECO:0007669"/>
    <property type="project" value="UniProtKB-SubCell"/>
</dbReference>
<dbReference type="EMBL" id="BNBD01000020">
    <property type="protein sequence ID" value="GHF70671.1"/>
    <property type="molecule type" value="Genomic_DNA"/>
</dbReference>
<feature type="compositionally biased region" description="Low complexity" evidence="7">
    <location>
        <begin position="588"/>
        <end position="625"/>
    </location>
</feature>
<evidence type="ECO:0000256" key="7">
    <source>
        <dbReference type="SAM" id="MobiDB-lite"/>
    </source>
</evidence>
<evidence type="ECO:0000256" key="2">
    <source>
        <dbReference type="ARBA" id="ARBA00022692"/>
    </source>
</evidence>
<comment type="subcellular location">
    <subcellularLocation>
        <location evidence="1">Cell membrane</location>
        <topology evidence="1">Multi-pass membrane protein</topology>
    </subcellularLocation>
</comment>
<evidence type="ECO:0000313" key="11">
    <source>
        <dbReference type="Proteomes" id="UP000638313"/>
    </source>
</evidence>
<dbReference type="InterPro" id="IPR039421">
    <property type="entry name" value="Type_1_exporter"/>
</dbReference>
<keyword evidence="3" id="KW-0547">Nucleotide-binding</keyword>
<evidence type="ECO:0000313" key="10">
    <source>
        <dbReference type="EMBL" id="GHF70671.1"/>
    </source>
</evidence>
<sequence length="694" mass="74914">MNRVPGDEHARGRLRLPYPEPVDIQRKAQWTKSAFDRYGVRQLVTTIPAVLAQVFKMAWRIDRRDVLVMVGAQVAYGVGSAVALAATARAMVPILGSGSVSHRVHEALPALVVIAVAAGVGRVAYGLASWSVARLKPRLMTAADVAVVETMLRVELGAFLRPEFSEEHEAAETGAVRCDRLIYDVQSFMSALIKLVAAFGVLTALHPLMLPVLVLAVLPSGVGAMAEARIEHQVHTANSTGRNVRGMMRWFVTAGKLADEVRGMSMAGYLSYWYRTLSKRLDDRSLTGAGRQLRANLVAAVFGGLCLSLAWGTLLWLTVSGRMSLAIAATAVLAVRTALGNLANVVHYAASLFHSSLFLGDWKQFIEGSKALMPTAGTVPAPRGPECTQVRDAVFTYPNKVRPAVDGVSLTLRRGELVAVLGENGSGKSTLTRLMTGLYTPDKGHVRWDGVDLSSVDVDEIWEQTGFVTQQFGYWPVSARDNITLGQPLSRDDDRVWEAVDAVGLREAFEELPHGLDTLLAAELWGGVSMSGGQWQRIACARVLYRRPAVVVMDEPTSDMDPRGETRCSSCCARPPRDGSRSWSRTGWPTPRSRTGSSSWTRGTSSSTAPSTSSPREAGSSRSSTNSVWTEGSTAGDRYEAGAVVGEREAAVLRRAAARQGVGEVLRPSVAHELLGHGPPVSQHARDGRPYRVA</sequence>
<accession>A0A919EG00</accession>
<gene>
    <name evidence="10" type="ORF">GCM10010218_59930</name>
</gene>
<dbReference type="GO" id="GO:0005524">
    <property type="term" value="F:ATP binding"/>
    <property type="evidence" value="ECO:0007669"/>
    <property type="project" value="UniProtKB-KW"/>
</dbReference>
<reference evidence="10" key="1">
    <citation type="journal article" date="2014" name="Int. J. Syst. Evol. Microbiol.">
        <title>Complete genome sequence of Corynebacterium casei LMG S-19264T (=DSM 44701T), isolated from a smear-ripened cheese.</title>
        <authorList>
            <consortium name="US DOE Joint Genome Institute (JGI-PGF)"/>
            <person name="Walter F."/>
            <person name="Albersmeier A."/>
            <person name="Kalinowski J."/>
            <person name="Ruckert C."/>
        </authorList>
    </citation>
    <scope>NUCLEOTIDE SEQUENCE</scope>
    <source>
        <strain evidence="10">JCM 4059</strain>
    </source>
</reference>
<keyword evidence="6 8" id="KW-0472">Membrane</keyword>
<feature type="region of interest" description="Disordered" evidence="7">
    <location>
        <begin position="674"/>
        <end position="694"/>
    </location>
</feature>
<feature type="transmembrane region" description="Helical" evidence="8">
    <location>
        <begin position="107"/>
        <end position="128"/>
    </location>
</feature>
<dbReference type="InterPro" id="IPR003439">
    <property type="entry name" value="ABC_transporter-like_ATP-bd"/>
</dbReference>
<feature type="transmembrane region" description="Helical" evidence="8">
    <location>
        <begin position="297"/>
        <end position="319"/>
    </location>
</feature>
<protein>
    <recommendedName>
        <fullName evidence="9">ABC transporter domain-containing protein</fullName>
    </recommendedName>
</protein>
<dbReference type="Proteomes" id="UP000638313">
    <property type="component" value="Unassembled WGS sequence"/>
</dbReference>
<dbReference type="Gene3D" id="1.20.1560.10">
    <property type="entry name" value="ABC transporter type 1, transmembrane domain"/>
    <property type="match status" value="1"/>
</dbReference>
<organism evidence="10 11">
    <name type="scientific">Streptomyces mashuensis</name>
    <dbReference type="NCBI Taxonomy" id="33904"/>
    <lineage>
        <taxon>Bacteria</taxon>
        <taxon>Bacillati</taxon>
        <taxon>Actinomycetota</taxon>
        <taxon>Actinomycetes</taxon>
        <taxon>Kitasatosporales</taxon>
        <taxon>Streptomycetaceae</taxon>
        <taxon>Streptomyces</taxon>
    </lineage>
</organism>
<dbReference type="SMART" id="SM00382">
    <property type="entry name" value="AAA"/>
    <property type="match status" value="1"/>
</dbReference>
<feature type="transmembrane region" description="Helical" evidence="8">
    <location>
        <begin position="66"/>
        <end position="87"/>
    </location>
</feature>